<feature type="transmembrane region" description="Helical" evidence="1">
    <location>
        <begin position="6"/>
        <end position="28"/>
    </location>
</feature>
<reference evidence="2 3" key="1">
    <citation type="submission" date="2023-07" db="EMBL/GenBank/DDBJ databases">
        <authorList>
            <person name="Girao M."/>
            <person name="Carvalho M.F."/>
        </authorList>
    </citation>
    <scope>NUCLEOTIDE SEQUENCE [LARGE SCALE GENOMIC DNA]</scope>
    <source>
        <strain evidence="2 3">66/93</strain>
    </source>
</reference>
<organism evidence="2 3">
    <name type="scientific">Nocardiopsis tropica</name>
    <dbReference type="NCBI Taxonomy" id="109330"/>
    <lineage>
        <taxon>Bacteria</taxon>
        <taxon>Bacillati</taxon>
        <taxon>Actinomycetota</taxon>
        <taxon>Actinomycetes</taxon>
        <taxon>Streptosporangiales</taxon>
        <taxon>Nocardiopsidaceae</taxon>
        <taxon>Nocardiopsis</taxon>
    </lineage>
</organism>
<proteinExistence type="predicted"/>
<keyword evidence="1" id="KW-1133">Transmembrane helix</keyword>
<keyword evidence="1" id="KW-0812">Transmembrane</keyword>
<evidence type="ECO:0000313" key="3">
    <source>
        <dbReference type="Proteomes" id="UP001348641"/>
    </source>
</evidence>
<evidence type="ECO:0000256" key="1">
    <source>
        <dbReference type="SAM" id="Phobius"/>
    </source>
</evidence>
<dbReference type="RefSeq" id="WP_330162235.1">
    <property type="nucleotide sequence ID" value="NZ_BAAAJA010000060.1"/>
</dbReference>
<evidence type="ECO:0000313" key="2">
    <source>
        <dbReference type="EMBL" id="MEE2055481.1"/>
    </source>
</evidence>
<dbReference type="EMBL" id="JAUUCC010000185">
    <property type="protein sequence ID" value="MEE2055481.1"/>
    <property type="molecule type" value="Genomic_DNA"/>
</dbReference>
<accession>A0ABU7L1Q9</accession>
<dbReference type="Proteomes" id="UP001348641">
    <property type="component" value="Unassembled WGS sequence"/>
</dbReference>
<name>A0ABU7L1Q9_9ACTN</name>
<keyword evidence="1" id="KW-0472">Membrane</keyword>
<sequence length="60" mass="6736">MNPEILAAVIGTALVVLLLVVGALRLAAAYRRARRVARRWARTRLVLTQTTRRRKGARRG</sequence>
<comment type="caution">
    <text evidence="2">The sequence shown here is derived from an EMBL/GenBank/DDBJ whole genome shotgun (WGS) entry which is preliminary data.</text>
</comment>
<protein>
    <submittedName>
        <fullName evidence="2">Uncharacterized protein</fullName>
    </submittedName>
</protein>
<gene>
    <name evidence="2" type="ORF">Q8A49_33795</name>
</gene>